<gene>
    <name evidence="2" type="ORF">DPMN_064277</name>
</gene>
<keyword evidence="1" id="KW-0732">Signal</keyword>
<reference evidence="2" key="2">
    <citation type="submission" date="2020-11" db="EMBL/GenBank/DDBJ databases">
        <authorList>
            <person name="McCartney M.A."/>
            <person name="Auch B."/>
            <person name="Kono T."/>
            <person name="Mallez S."/>
            <person name="Becker A."/>
            <person name="Gohl D.M."/>
            <person name="Silverstein K.A.T."/>
            <person name="Koren S."/>
            <person name="Bechman K.B."/>
            <person name="Herman A."/>
            <person name="Abrahante J.E."/>
            <person name="Garbe J."/>
        </authorList>
    </citation>
    <scope>NUCLEOTIDE SEQUENCE</scope>
    <source>
        <strain evidence="2">Duluth1</strain>
        <tissue evidence="2">Whole animal</tissue>
    </source>
</reference>
<dbReference type="AlphaFoldDB" id="A0A9D4HKX6"/>
<organism evidence="2 3">
    <name type="scientific">Dreissena polymorpha</name>
    <name type="common">Zebra mussel</name>
    <name type="synonym">Mytilus polymorpha</name>
    <dbReference type="NCBI Taxonomy" id="45954"/>
    <lineage>
        <taxon>Eukaryota</taxon>
        <taxon>Metazoa</taxon>
        <taxon>Spiralia</taxon>
        <taxon>Lophotrochozoa</taxon>
        <taxon>Mollusca</taxon>
        <taxon>Bivalvia</taxon>
        <taxon>Autobranchia</taxon>
        <taxon>Heteroconchia</taxon>
        <taxon>Euheterodonta</taxon>
        <taxon>Imparidentia</taxon>
        <taxon>Neoheterodontei</taxon>
        <taxon>Myida</taxon>
        <taxon>Dreissenoidea</taxon>
        <taxon>Dreissenidae</taxon>
        <taxon>Dreissena</taxon>
    </lineage>
</organism>
<feature type="chain" id="PRO_5038429340" evidence="1">
    <location>
        <begin position="23"/>
        <end position="75"/>
    </location>
</feature>
<dbReference type="Proteomes" id="UP000828390">
    <property type="component" value="Unassembled WGS sequence"/>
</dbReference>
<keyword evidence="3" id="KW-1185">Reference proteome</keyword>
<dbReference type="EMBL" id="JAIWYP010000013">
    <property type="protein sequence ID" value="KAH3721354.1"/>
    <property type="molecule type" value="Genomic_DNA"/>
</dbReference>
<evidence type="ECO:0000313" key="3">
    <source>
        <dbReference type="Proteomes" id="UP000828390"/>
    </source>
</evidence>
<protein>
    <submittedName>
        <fullName evidence="2">Uncharacterized protein</fullName>
    </submittedName>
</protein>
<evidence type="ECO:0000313" key="2">
    <source>
        <dbReference type="EMBL" id="KAH3721354.1"/>
    </source>
</evidence>
<proteinExistence type="predicted"/>
<sequence length="75" mass="8206">MTNILFISDLFAYLTFQPCSTAQKAVYCPMGKVTSIRCATVDGIASYSTGEIQQCTLETGFRCMNDNNFPATCSD</sequence>
<reference evidence="2" key="1">
    <citation type="journal article" date="2019" name="bioRxiv">
        <title>The Genome of the Zebra Mussel, Dreissena polymorpha: A Resource for Invasive Species Research.</title>
        <authorList>
            <person name="McCartney M.A."/>
            <person name="Auch B."/>
            <person name="Kono T."/>
            <person name="Mallez S."/>
            <person name="Zhang Y."/>
            <person name="Obille A."/>
            <person name="Becker A."/>
            <person name="Abrahante J.E."/>
            <person name="Garbe J."/>
            <person name="Badalamenti J.P."/>
            <person name="Herman A."/>
            <person name="Mangelson H."/>
            <person name="Liachko I."/>
            <person name="Sullivan S."/>
            <person name="Sone E.D."/>
            <person name="Koren S."/>
            <person name="Silverstein K.A.T."/>
            <person name="Beckman K.B."/>
            <person name="Gohl D.M."/>
        </authorList>
    </citation>
    <scope>NUCLEOTIDE SEQUENCE</scope>
    <source>
        <strain evidence="2">Duluth1</strain>
        <tissue evidence="2">Whole animal</tissue>
    </source>
</reference>
<accession>A0A9D4HKX6</accession>
<evidence type="ECO:0000256" key="1">
    <source>
        <dbReference type="SAM" id="SignalP"/>
    </source>
</evidence>
<comment type="caution">
    <text evidence="2">The sequence shown here is derived from an EMBL/GenBank/DDBJ whole genome shotgun (WGS) entry which is preliminary data.</text>
</comment>
<feature type="signal peptide" evidence="1">
    <location>
        <begin position="1"/>
        <end position="22"/>
    </location>
</feature>
<name>A0A9D4HKX6_DREPO</name>